<dbReference type="Gene3D" id="1.10.3470.10">
    <property type="entry name" value="ABC transporter involved in vitamin B12 uptake, BtuC"/>
    <property type="match status" value="1"/>
</dbReference>
<evidence type="ECO:0000256" key="7">
    <source>
        <dbReference type="ARBA" id="ARBA00023136"/>
    </source>
</evidence>
<comment type="similarity">
    <text evidence="2">Belongs to the binding-protein-dependent transport system permease family. FecCD subfamily.</text>
</comment>
<feature type="transmembrane region" description="Helical" evidence="8">
    <location>
        <begin position="96"/>
        <end position="116"/>
    </location>
</feature>
<protein>
    <submittedName>
        <fullName evidence="9">Iron complex transport system permease protein</fullName>
    </submittedName>
</protein>
<dbReference type="InterPro" id="IPR000522">
    <property type="entry name" value="ABC_transptr_permease_BtuC"/>
</dbReference>
<feature type="transmembrane region" description="Helical" evidence="8">
    <location>
        <begin position="242"/>
        <end position="273"/>
    </location>
</feature>
<dbReference type="InterPro" id="IPR037294">
    <property type="entry name" value="ABC_BtuC-like"/>
</dbReference>
<feature type="transmembrane region" description="Helical" evidence="8">
    <location>
        <begin position="123"/>
        <end position="145"/>
    </location>
</feature>
<dbReference type="SUPFAM" id="SSF81345">
    <property type="entry name" value="ABC transporter involved in vitamin B12 uptake, BtuC"/>
    <property type="match status" value="1"/>
</dbReference>
<organism evidence="9 10">
    <name type="scientific">Microcella alkalica</name>
    <dbReference type="NCBI Taxonomy" id="355930"/>
    <lineage>
        <taxon>Bacteria</taxon>
        <taxon>Bacillati</taxon>
        <taxon>Actinomycetota</taxon>
        <taxon>Actinomycetes</taxon>
        <taxon>Micrococcales</taxon>
        <taxon>Microbacteriaceae</taxon>
        <taxon>Microcella</taxon>
    </lineage>
</organism>
<feature type="transmembrane region" description="Helical" evidence="8">
    <location>
        <begin position="312"/>
        <end position="330"/>
    </location>
</feature>
<keyword evidence="10" id="KW-1185">Reference proteome</keyword>
<comment type="caution">
    <text evidence="9">The sequence shown here is derived from an EMBL/GenBank/DDBJ whole genome shotgun (WGS) entry which is preliminary data.</text>
</comment>
<evidence type="ECO:0000256" key="5">
    <source>
        <dbReference type="ARBA" id="ARBA00022692"/>
    </source>
</evidence>
<dbReference type="CDD" id="cd06550">
    <property type="entry name" value="TM_ABC_iron-siderophores_like"/>
    <property type="match status" value="1"/>
</dbReference>
<proteinExistence type="inferred from homology"/>
<reference evidence="9 10" key="1">
    <citation type="submission" date="2020-07" db="EMBL/GenBank/DDBJ databases">
        <title>Sequencing the genomes of 1000 actinobacteria strains.</title>
        <authorList>
            <person name="Klenk H.-P."/>
        </authorList>
    </citation>
    <scope>NUCLEOTIDE SEQUENCE [LARGE SCALE GENOMIC DNA]</scope>
    <source>
        <strain evidence="9 10">DSM 19663</strain>
    </source>
</reference>
<evidence type="ECO:0000256" key="4">
    <source>
        <dbReference type="ARBA" id="ARBA00022475"/>
    </source>
</evidence>
<dbReference type="PANTHER" id="PTHR30472">
    <property type="entry name" value="FERRIC ENTEROBACTIN TRANSPORT SYSTEM PERMEASE PROTEIN"/>
    <property type="match status" value="1"/>
</dbReference>
<keyword evidence="4" id="KW-1003">Cell membrane</keyword>
<evidence type="ECO:0000256" key="8">
    <source>
        <dbReference type="SAM" id="Phobius"/>
    </source>
</evidence>
<feature type="transmembrane region" description="Helical" evidence="8">
    <location>
        <begin position="196"/>
        <end position="216"/>
    </location>
</feature>
<evidence type="ECO:0000313" key="10">
    <source>
        <dbReference type="Proteomes" id="UP000585905"/>
    </source>
</evidence>
<keyword evidence="6 8" id="KW-1133">Transmembrane helix</keyword>
<comment type="subcellular location">
    <subcellularLocation>
        <location evidence="1">Cell membrane</location>
        <topology evidence="1">Multi-pass membrane protein</topology>
    </subcellularLocation>
</comment>
<dbReference type="Pfam" id="PF01032">
    <property type="entry name" value="FecCD"/>
    <property type="match status" value="1"/>
</dbReference>
<dbReference type="AlphaFoldDB" id="A0A839EBM2"/>
<keyword evidence="7 8" id="KW-0472">Membrane</keyword>
<evidence type="ECO:0000256" key="3">
    <source>
        <dbReference type="ARBA" id="ARBA00022448"/>
    </source>
</evidence>
<dbReference type="GO" id="GO:0022857">
    <property type="term" value="F:transmembrane transporter activity"/>
    <property type="evidence" value="ECO:0007669"/>
    <property type="project" value="InterPro"/>
</dbReference>
<dbReference type="GO" id="GO:0005886">
    <property type="term" value="C:plasma membrane"/>
    <property type="evidence" value="ECO:0007669"/>
    <property type="project" value="UniProtKB-SubCell"/>
</dbReference>
<feature type="transmembrane region" description="Helical" evidence="8">
    <location>
        <begin position="40"/>
        <end position="59"/>
    </location>
</feature>
<dbReference type="EMBL" id="JACGWX010000006">
    <property type="protein sequence ID" value="MBA8848606.1"/>
    <property type="molecule type" value="Genomic_DNA"/>
</dbReference>
<dbReference type="PANTHER" id="PTHR30472:SF1">
    <property type="entry name" value="FE(3+) DICITRATE TRANSPORT SYSTEM PERMEASE PROTEIN FECC-RELATED"/>
    <property type="match status" value="1"/>
</dbReference>
<feature type="transmembrane region" description="Helical" evidence="8">
    <location>
        <begin position="151"/>
        <end position="175"/>
    </location>
</feature>
<dbReference type="RefSeq" id="WP_343050980.1">
    <property type="nucleotide sequence ID" value="NZ_BAAAOV010000012.1"/>
</dbReference>
<name>A0A839EBM2_9MICO</name>
<evidence type="ECO:0000256" key="2">
    <source>
        <dbReference type="ARBA" id="ARBA00007935"/>
    </source>
</evidence>
<evidence type="ECO:0000256" key="6">
    <source>
        <dbReference type="ARBA" id="ARBA00022989"/>
    </source>
</evidence>
<keyword evidence="5 8" id="KW-0812">Transmembrane</keyword>
<dbReference type="GO" id="GO:0033214">
    <property type="term" value="P:siderophore-iron import into cell"/>
    <property type="evidence" value="ECO:0007669"/>
    <property type="project" value="TreeGrafter"/>
</dbReference>
<keyword evidence="3" id="KW-0813">Transport</keyword>
<feature type="transmembrane region" description="Helical" evidence="8">
    <location>
        <begin position="285"/>
        <end position="306"/>
    </location>
</feature>
<sequence length="338" mass="32711">MTRQQCPRPPLALLLMALLVLTVAASLAVGARATDPAAVLSVLIDPLALGAGSVDAVVVRELRVPRTVIGLLAGAALGVAGVVMQGVTRNPIADPGLLGVTAGSSFAVVVGIAVAGVTSVVGLAGFALVGALAAATVIALVASSARVGTSPALLVVAGAAVTAALSSLTTLVLLSDPQTLDRYRFWTVGSLTGRELDAGLALAPLVAAGLVGALIVGRSLDALALGDDVARGLGFRLAPTRAAAIAVVVVLAGTATALAGPIVFVGLVGAHAARAAVGGGHAARMPVAAVAGAALVLLADVLGRLVVPPGELEAGIVVAVLGAPLLIALVRSRSGVTA</sequence>
<evidence type="ECO:0000313" key="9">
    <source>
        <dbReference type="EMBL" id="MBA8848606.1"/>
    </source>
</evidence>
<gene>
    <name evidence="9" type="ORF">FHX53_002216</name>
</gene>
<feature type="transmembrane region" description="Helical" evidence="8">
    <location>
        <begin position="66"/>
        <end position="84"/>
    </location>
</feature>
<accession>A0A839EBM2</accession>
<evidence type="ECO:0000256" key="1">
    <source>
        <dbReference type="ARBA" id="ARBA00004651"/>
    </source>
</evidence>
<dbReference type="Proteomes" id="UP000585905">
    <property type="component" value="Unassembled WGS sequence"/>
</dbReference>